<protein>
    <submittedName>
        <fullName evidence="3">Uncharacterized protein</fullName>
    </submittedName>
</protein>
<dbReference type="AlphaFoldDB" id="A0A1F4TRX4"/>
<accession>A0A1F4TRX4</accession>
<proteinExistence type="predicted"/>
<evidence type="ECO:0000256" key="2">
    <source>
        <dbReference type="SAM" id="MobiDB-lite"/>
    </source>
</evidence>
<name>A0A1F4TRX4_UNCSA</name>
<gene>
    <name evidence="3" type="ORF">A2462_03045</name>
</gene>
<keyword evidence="1" id="KW-0175">Coiled coil</keyword>
<comment type="caution">
    <text evidence="3">The sequence shown here is derived from an EMBL/GenBank/DDBJ whole genome shotgun (WGS) entry which is preliminary data.</text>
</comment>
<sequence length="283" mass="32098">MAPGRAIERTERRGSFERRSPVFESNRPARDLRHPMEARRLFQQHFPFSDRHMILGPRIWNSLSNPVSLSDFITNPNTTLTFRFHDQGSCSLNQTHLLSYVTRATHSNYVSNLAQTPAMMRTTGLISLVTSILKAINLPMSYQSFLAKATKKISLGTSASEILIAHFNRRLKQAGQLQRMFVQMLRAMTAAEKMAEIRLEKKKEIIRHEIRKAQAKLSQLRKLEGRIAALLRSLTGLALKLLSRNELAALFCLLISIKKTIKKIELFLSSPEGSFASQVPEAI</sequence>
<organism evidence="3 4">
    <name type="scientific">candidate division WOR-1 bacterium RIFOXYC2_FULL_41_25</name>
    <dbReference type="NCBI Taxonomy" id="1802586"/>
    <lineage>
        <taxon>Bacteria</taxon>
        <taxon>Bacillati</taxon>
        <taxon>Saganbacteria</taxon>
    </lineage>
</organism>
<dbReference type="EMBL" id="MEUI01000001">
    <property type="protein sequence ID" value="OGC35441.1"/>
    <property type="molecule type" value="Genomic_DNA"/>
</dbReference>
<evidence type="ECO:0000313" key="3">
    <source>
        <dbReference type="EMBL" id="OGC35441.1"/>
    </source>
</evidence>
<dbReference type="Proteomes" id="UP000177309">
    <property type="component" value="Unassembled WGS sequence"/>
</dbReference>
<feature type="coiled-coil region" evidence="1">
    <location>
        <begin position="196"/>
        <end position="223"/>
    </location>
</feature>
<evidence type="ECO:0000256" key="1">
    <source>
        <dbReference type="SAM" id="Coils"/>
    </source>
</evidence>
<evidence type="ECO:0000313" key="4">
    <source>
        <dbReference type="Proteomes" id="UP000177309"/>
    </source>
</evidence>
<feature type="region of interest" description="Disordered" evidence="2">
    <location>
        <begin position="1"/>
        <end position="30"/>
    </location>
</feature>
<reference evidence="3 4" key="1">
    <citation type="journal article" date="2016" name="Nat. Commun.">
        <title>Thousands of microbial genomes shed light on interconnected biogeochemical processes in an aquifer system.</title>
        <authorList>
            <person name="Anantharaman K."/>
            <person name="Brown C.T."/>
            <person name="Hug L.A."/>
            <person name="Sharon I."/>
            <person name="Castelle C.J."/>
            <person name="Probst A.J."/>
            <person name="Thomas B.C."/>
            <person name="Singh A."/>
            <person name="Wilkins M.J."/>
            <person name="Karaoz U."/>
            <person name="Brodie E.L."/>
            <person name="Williams K.H."/>
            <person name="Hubbard S.S."/>
            <person name="Banfield J.F."/>
        </authorList>
    </citation>
    <scope>NUCLEOTIDE SEQUENCE [LARGE SCALE GENOMIC DNA]</scope>
</reference>